<feature type="transmembrane region" description="Helical" evidence="15">
    <location>
        <begin position="153"/>
        <end position="174"/>
    </location>
</feature>
<comment type="catalytic activity">
    <reaction evidence="14 15">
        <text>heme b + (2E,6E)-farnesyl diphosphate + H2O = Fe(II)-heme o + diphosphate</text>
        <dbReference type="Rhea" id="RHEA:28070"/>
        <dbReference type="ChEBI" id="CHEBI:15377"/>
        <dbReference type="ChEBI" id="CHEBI:33019"/>
        <dbReference type="ChEBI" id="CHEBI:60344"/>
        <dbReference type="ChEBI" id="CHEBI:60530"/>
        <dbReference type="ChEBI" id="CHEBI:175763"/>
        <dbReference type="EC" id="2.5.1.141"/>
    </reaction>
</comment>
<evidence type="ECO:0000256" key="12">
    <source>
        <dbReference type="ARBA" id="ARBA00040810"/>
    </source>
</evidence>
<evidence type="ECO:0000256" key="3">
    <source>
        <dbReference type="ARBA" id="ARBA00012292"/>
    </source>
</evidence>
<keyword evidence="8 15" id="KW-1133">Transmembrane helix</keyword>
<evidence type="ECO:0000256" key="9">
    <source>
        <dbReference type="ARBA" id="ARBA00023133"/>
    </source>
</evidence>
<organism evidence="16 17">
    <name type="scientific">Comamonas flocculans</name>
    <dbReference type="NCBI Taxonomy" id="2597701"/>
    <lineage>
        <taxon>Bacteria</taxon>
        <taxon>Pseudomonadati</taxon>
        <taxon>Pseudomonadota</taxon>
        <taxon>Betaproteobacteria</taxon>
        <taxon>Burkholderiales</taxon>
        <taxon>Comamonadaceae</taxon>
        <taxon>Comamonas</taxon>
    </lineage>
</organism>
<dbReference type="PROSITE" id="PS00943">
    <property type="entry name" value="UBIA"/>
    <property type="match status" value="1"/>
</dbReference>
<protein>
    <recommendedName>
        <fullName evidence="12 15">Protoheme IX farnesyltransferase</fullName>
        <ecNumber evidence="3 15">2.5.1.141</ecNumber>
    </recommendedName>
    <alternativeName>
        <fullName evidence="13 15">Heme B farnesyltransferase</fullName>
    </alternativeName>
    <alternativeName>
        <fullName evidence="11 15">Heme O synthase</fullName>
    </alternativeName>
</protein>
<evidence type="ECO:0000256" key="4">
    <source>
        <dbReference type="ARBA" id="ARBA00022475"/>
    </source>
</evidence>
<keyword evidence="6 15" id="KW-0808">Transferase</keyword>
<evidence type="ECO:0000256" key="1">
    <source>
        <dbReference type="ARBA" id="ARBA00004651"/>
    </source>
</evidence>
<evidence type="ECO:0000256" key="7">
    <source>
        <dbReference type="ARBA" id="ARBA00022692"/>
    </source>
</evidence>
<feature type="transmembrane region" description="Helical" evidence="15">
    <location>
        <begin position="129"/>
        <end position="146"/>
    </location>
</feature>
<dbReference type="NCBIfam" id="TIGR01473">
    <property type="entry name" value="cyoE_ctaB"/>
    <property type="match status" value="1"/>
</dbReference>
<dbReference type="PANTHER" id="PTHR43448:SF7">
    <property type="entry name" value="4-HYDROXYBENZOATE SOLANESYLTRANSFERASE"/>
    <property type="match status" value="1"/>
</dbReference>
<comment type="function">
    <text evidence="15">Converts heme B (protoheme IX) to heme O by substitution of the vinyl group on carbon 2 of heme B porphyrin ring with a hydroxyethyl farnesyl side group.</text>
</comment>
<feature type="transmembrane region" description="Helical" evidence="15">
    <location>
        <begin position="282"/>
        <end position="302"/>
    </location>
</feature>
<reference evidence="16 17" key="1">
    <citation type="submission" date="2019-07" db="EMBL/GenBank/DDBJ databases">
        <title>Complete genome sequence of Comamonas sp. NLF 7-7 isolated from livestock.</title>
        <authorList>
            <person name="Kim D.H."/>
            <person name="Kim J.G."/>
        </authorList>
    </citation>
    <scope>NUCLEOTIDE SEQUENCE [LARGE SCALE GENOMIC DNA]</scope>
    <source>
        <strain evidence="16 17">NLF 7-7</strain>
    </source>
</reference>
<dbReference type="HAMAP" id="MF_00154">
    <property type="entry name" value="CyoE_CtaB"/>
    <property type="match status" value="1"/>
</dbReference>
<dbReference type="Proteomes" id="UP000321199">
    <property type="component" value="Chromosome"/>
</dbReference>
<feature type="transmembrane region" description="Helical" evidence="15">
    <location>
        <begin position="222"/>
        <end position="243"/>
    </location>
</feature>
<dbReference type="KEGG" id="cof:FOZ74_02360"/>
<dbReference type="GO" id="GO:0008495">
    <property type="term" value="F:protoheme IX farnesyltransferase activity"/>
    <property type="evidence" value="ECO:0007669"/>
    <property type="project" value="UniProtKB-UniRule"/>
</dbReference>
<dbReference type="RefSeq" id="WP_146914043.1">
    <property type="nucleotide sequence ID" value="NZ_CP042344.1"/>
</dbReference>
<evidence type="ECO:0000256" key="8">
    <source>
        <dbReference type="ARBA" id="ARBA00022989"/>
    </source>
</evidence>
<dbReference type="EC" id="2.5.1.141" evidence="3 15"/>
<keyword evidence="10 15" id="KW-0472">Membrane</keyword>
<evidence type="ECO:0000256" key="2">
    <source>
        <dbReference type="ARBA" id="ARBA00004919"/>
    </source>
</evidence>
<evidence type="ECO:0000256" key="6">
    <source>
        <dbReference type="ARBA" id="ARBA00022679"/>
    </source>
</evidence>
<keyword evidence="4 15" id="KW-1003">Cell membrane</keyword>
<comment type="pathway">
    <text evidence="2 15">Porphyrin-containing compound metabolism; heme O biosynthesis; heme O from protoheme: step 1/1.</text>
</comment>
<evidence type="ECO:0000256" key="11">
    <source>
        <dbReference type="ARBA" id="ARBA00030253"/>
    </source>
</evidence>
<comment type="miscellaneous">
    <text evidence="15">Carbon 2 of the heme B porphyrin ring is defined according to the Fischer nomenclature.</text>
</comment>
<proteinExistence type="inferred from homology"/>
<dbReference type="InterPro" id="IPR044878">
    <property type="entry name" value="UbiA_sf"/>
</dbReference>
<evidence type="ECO:0000256" key="14">
    <source>
        <dbReference type="ARBA" id="ARBA00047690"/>
    </source>
</evidence>
<evidence type="ECO:0000313" key="17">
    <source>
        <dbReference type="Proteomes" id="UP000321199"/>
    </source>
</evidence>
<comment type="subcellular location">
    <subcellularLocation>
        <location evidence="1 15">Cell membrane</location>
        <topology evidence="1 15">Multi-pass membrane protein</topology>
    </subcellularLocation>
</comment>
<keyword evidence="17" id="KW-1185">Reference proteome</keyword>
<dbReference type="InterPro" id="IPR030470">
    <property type="entry name" value="UbiA_prenylTrfase_CS"/>
</dbReference>
<keyword evidence="5" id="KW-0997">Cell inner membrane</keyword>
<dbReference type="OrthoDB" id="9814417at2"/>
<feature type="transmembrane region" description="Helical" evidence="15">
    <location>
        <begin position="54"/>
        <end position="78"/>
    </location>
</feature>
<dbReference type="CDD" id="cd13957">
    <property type="entry name" value="PT_UbiA_Cox10"/>
    <property type="match status" value="1"/>
</dbReference>
<evidence type="ECO:0000313" key="16">
    <source>
        <dbReference type="EMBL" id="QEA14432.1"/>
    </source>
</evidence>
<keyword evidence="9 15" id="KW-0350">Heme biosynthesis</keyword>
<dbReference type="UniPathway" id="UPA00834">
    <property type="reaction ID" value="UER00712"/>
</dbReference>
<name>A0A5B8S027_9BURK</name>
<dbReference type="Pfam" id="PF01040">
    <property type="entry name" value="UbiA"/>
    <property type="match status" value="1"/>
</dbReference>
<dbReference type="PANTHER" id="PTHR43448">
    <property type="entry name" value="PROTOHEME IX FARNESYLTRANSFERASE, MITOCHONDRIAL"/>
    <property type="match status" value="1"/>
</dbReference>
<gene>
    <name evidence="15" type="primary">ctaB</name>
    <name evidence="16" type="ORF">FOZ74_02360</name>
</gene>
<dbReference type="NCBIfam" id="NF003349">
    <property type="entry name" value="PRK04375.1-2"/>
    <property type="match status" value="1"/>
</dbReference>
<dbReference type="EMBL" id="CP042344">
    <property type="protein sequence ID" value="QEA14432.1"/>
    <property type="molecule type" value="Genomic_DNA"/>
</dbReference>
<dbReference type="AlphaFoldDB" id="A0A5B8S027"/>
<keyword evidence="7 15" id="KW-0812">Transmembrane</keyword>
<evidence type="ECO:0000256" key="13">
    <source>
        <dbReference type="ARBA" id="ARBA00042475"/>
    </source>
</evidence>
<feature type="transmembrane region" description="Helical" evidence="15">
    <location>
        <begin position="29"/>
        <end position="48"/>
    </location>
</feature>
<evidence type="ECO:0000256" key="5">
    <source>
        <dbReference type="ARBA" id="ARBA00022519"/>
    </source>
</evidence>
<dbReference type="GO" id="GO:0005886">
    <property type="term" value="C:plasma membrane"/>
    <property type="evidence" value="ECO:0007669"/>
    <property type="project" value="UniProtKB-SubCell"/>
</dbReference>
<evidence type="ECO:0000256" key="15">
    <source>
        <dbReference type="HAMAP-Rule" id="MF_00154"/>
    </source>
</evidence>
<evidence type="ECO:0000256" key="10">
    <source>
        <dbReference type="ARBA" id="ARBA00023136"/>
    </source>
</evidence>
<comment type="similarity">
    <text evidence="15">Belongs to the UbiA prenyltransferase family. Protoheme IX farnesyltransferase subfamily.</text>
</comment>
<feature type="transmembrane region" description="Helical" evidence="15">
    <location>
        <begin position="105"/>
        <end position="123"/>
    </location>
</feature>
<dbReference type="InterPro" id="IPR006369">
    <property type="entry name" value="Protohaem_IX_farnesylTrfase"/>
</dbReference>
<dbReference type="GO" id="GO:0048034">
    <property type="term" value="P:heme O biosynthetic process"/>
    <property type="evidence" value="ECO:0007669"/>
    <property type="project" value="UniProtKB-UniRule"/>
</dbReference>
<feature type="transmembrane region" description="Helical" evidence="15">
    <location>
        <begin position="249"/>
        <end position="270"/>
    </location>
</feature>
<sequence length="303" mass="33918">MAGADAAPRAARPLPPRARQFYALTKPGVVQLIVFCAFIGMVMAVPGWPTVREWLRMAIASFGIWCVAGAAAAVNCIIEQSMDARMKRTAWRPTARGELTNRQTLLFATVLGLVGCVVLQVLINALTMWLTFATFVGYAIIYTVVLKPMTPQNIVIGGASGAMPPVLGWAAMTGQVGPEAWIMCLIIFLWTPPHFWALALYRVEDYRKSGLPMLPVTHGNQFTRLHVFLYTWVLFAGCLMPFVYGMSSWIYLAAAVVLSLMFCWYGFRLWRNYSDALARKTFRFSIMHLSLLFLALLVDHYVF</sequence>
<dbReference type="Gene3D" id="1.10.357.140">
    <property type="entry name" value="UbiA prenyltransferase"/>
    <property type="match status" value="1"/>
</dbReference>
<dbReference type="InterPro" id="IPR000537">
    <property type="entry name" value="UbiA_prenyltransferase"/>
</dbReference>
<feature type="transmembrane region" description="Helical" evidence="15">
    <location>
        <begin position="180"/>
        <end position="201"/>
    </location>
</feature>
<accession>A0A5B8S027</accession>